<organism evidence="1">
    <name type="scientific">Epichloe festucae</name>
    <dbReference type="NCBI Taxonomy" id="35717"/>
    <lineage>
        <taxon>Eukaryota</taxon>
        <taxon>Fungi</taxon>
        <taxon>Dikarya</taxon>
        <taxon>Ascomycota</taxon>
        <taxon>Pezizomycotina</taxon>
        <taxon>Sordariomycetes</taxon>
        <taxon>Hypocreomycetidae</taxon>
        <taxon>Hypocreales</taxon>
        <taxon>Clavicipitaceae</taxon>
        <taxon>Epichloe</taxon>
    </lineage>
</organism>
<evidence type="ECO:0000313" key="1">
    <source>
        <dbReference type="EMBL" id="AET11897.1"/>
    </source>
</evidence>
<dbReference type="PANTHER" id="PTHR47260:SF6">
    <property type="entry name" value="THIOESTERASE DOMAIN-CONTAINING PROTEIN"/>
    <property type="match status" value="1"/>
</dbReference>
<accession>G8GLP3</accession>
<reference evidence="1" key="1">
    <citation type="submission" date="2011-06" db="EMBL/GenBank/DDBJ databases">
        <title>The genome sequence of Epichloe festucae E2368.</title>
        <authorList>
            <person name="Florea S."/>
            <person name="Johnson R.D."/>
            <person name="Panaccione D.G."/>
            <person name="Voisey C.R."/>
            <person name="Schardl C.L."/>
        </authorList>
    </citation>
    <scope>NUCLEOTIDE SEQUENCE</scope>
    <source>
        <strain evidence="1">E2368</strain>
    </source>
</reference>
<dbReference type="SUPFAM" id="SSF54637">
    <property type="entry name" value="Thioesterase/thiol ester dehydrase-isomerase"/>
    <property type="match status" value="1"/>
</dbReference>
<dbReference type="PANTHER" id="PTHR47260">
    <property type="entry name" value="UPF0644 PROTEIN PB2B4.06"/>
    <property type="match status" value="1"/>
</dbReference>
<dbReference type="InterPro" id="IPR029069">
    <property type="entry name" value="HotDog_dom_sf"/>
</dbReference>
<dbReference type="Gene3D" id="3.10.129.10">
    <property type="entry name" value="Hotdog Thioesterase"/>
    <property type="match status" value="1"/>
</dbReference>
<dbReference type="EMBL" id="JN167225">
    <property type="protein sequence ID" value="AET11897.1"/>
    <property type="molecule type" value="Genomic_DNA"/>
</dbReference>
<dbReference type="AlphaFoldDB" id="G8GLP3"/>
<protein>
    <submittedName>
        <fullName evidence="1">Uncharacterized protein</fullName>
    </submittedName>
</protein>
<sequence length="212" mass="23378">MTEEKKQKMAGPKIMPGAEEELEYFIRIPEFRERFQRGNAVVLPRRDQEADGRGSTGKLFSQTLSTPTTIPRCIVMFDDTFAAQSSAKYWLPVTTCSVFYQLGTGVCGFGNICHGGIQTTLLDDVMGVLGVLNARLQDGLIPSNELGAYLPTRNQGMLDLTKSLFATEGIEVQFLCPLRTPQVIEVVVHLEEVDADGGSYKFMRAIAAAYEV</sequence>
<dbReference type="InterPro" id="IPR052061">
    <property type="entry name" value="PTE-AB_protein"/>
</dbReference>
<name>G8GLP3_9HYPO</name>
<proteinExistence type="predicted"/>